<reference evidence="12" key="1">
    <citation type="submission" date="2021-02" db="EMBL/GenBank/DDBJ databases">
        <authorList>
            <person name="Palmer J.M."/>
        </authorList>
    </citation>
    <scope>NUCLEOTIDE SEQUENCE</scope>
    <source>
        <strain evidence="12">SCRP23</strain>
    </source>
</reference>
<keyword evidence="8 10" id="KW-0333">Golgi apparatus</keyword>
<keyword evidence="5" id="KW-0812">Transmembrane</keyword>
<comment type="caution">
    <text evidence="12">The sequence shown here is derived from an EMBL/GenBank/DDBJ whole genome shotgun (WGS) entry which is preliminary data.</text>
</comment>
<keyword evidence="6" id="KW-0735">Signal-anchor</keyword>
<keyword evidence="7" id="KW-1133">Transmembrane helix</keyword>
<keyword evidence="11" id="KW-0732">Signal</keyword>
<evidence type="ECO:0000256" key="1">
    <source>
        <dbReference type="ARBA" id="ARBA00004323"/>
    </source>
</evidence>
<dbReference type="Pfam" id="PF01762">
    <property type="entry name" value="Galactosyl_T"/>
    <property type="match status" value="1"/>
</dbReference>
<evidence type="ECO:0000256" key="9">
    <source>
        <dbReference type="ARBA" id="ARBA00023136"/>
    </source>
</evidence>
<comment type="subcellular location">
    <subcellularLocation>
        <location evidence="1 10">Golgi apparatus membrane</location>
        <topology evidence="1 10">Single-pass type II membrane protein</topology>
    </subcellularLocation>
</comment>
<dbReference type="EMBL" id="JAGDFL010000216">
    <property type="protein sequence ID" value="KAG7395285.1"/>
    <property type="molecule type" value="Genomic_DNA"/>
</dbReference>
<protein>
    <recommendedName>
        <fullName evidence="10">Hexosyltransferase</fullName>
        <ecNumber evidence="10">2.4.1.-</ecNumber>
    </recommendedName>
</protein>
<name>A0A8T1WPC4_9STRA</name>
<dbReference type="GO" id="GO:0016758">
    <property type="term" value="F:hexosyltransferase activity"/>
    <property type="evidence" value="ECO:0007669"/>
    <property type="project" value="InterPro"/>
</dbReference>
<evidence type="ECO:0000256" key="8">
    <source>
        <dbReference type="ARBA" id="ARBA00023034"/>
    </source>
</evidence>
<keyword evidence="13" id="KW-1185">Reference proteome</keyword>
<feature type="chain" id="PRO_5035844614" description="Hexosyltransferase" evidence="11">
    <location>
        <begin position="19"/>
        <end position="472"/>
    </location>
</feature>
<comment type="similarity">
    <text evidence="2 10">Belongs to the glycosyltransferase 31 family.</text>
</comment>
<feature type="signal peptide" evidence="11">
    <location>
        <begin position="1"/>
        <end position="18"/>
    </location>
</feature>
<dbReference type="OrthoDB" id="115198at2759"/>
<evidence type="ECO:0000256" key="2">
    <source>
        <dbReference type="ARBA" id="ARBA00008661"/>
    </source>
</evidence>
<dbReference type="PANTHER" id="PTHR11214">
    <property type="entry name" value="BETA-1,3-N-ACETYLGLUCOSAMINYLTRANSFERASE"/>
    <property type="match status" value="1"/>
</dbReference>
<gene>
    <name evidence="12" type="primary">B3GALT4_2</name>
    <name evidence="12" type="ORF">PHYBOEH_003992</name>
</gene>
<dbReference type="Proteomes" id="UP000693981">
    <property type="component" value="Unassembled WGS sequence"/>
</dbReference>
<keyword evidence="4" id="KW-0808">Transferase</keyword>
<evidence type="ECO:0000256" key="5">
    <source>
        <dbReference type="ARBA" id="ARBA00022692"/>
    </source>
</evidence>
<evidence type="ECO:0000256" key="7">
    <source>
        <dbReference type="ARBA" id="ARBA00022989"/>
    </source>
</evidence>
<dbReference type="PANTHER" id="PTHR11214:SF3">
    <property type="entry name" value="BETA-1,3-GALACTOSYLTRANSFERASE 6"/>
    <property type="match status" value="1"/>
</dbReference>
<dbReference type="EC" id="2.4.1.-" evidence="10"/>
<evidence type="ECO:0000256" key="3">
    <source>
        <dbReference type="ARBA" id="ARBA00022676"/>
    </source>
</evidence>
<evidence type="ECO:0000256" key="10">
    <source>
        <dbReference type="RuleBase" id="RU363063"/>
    </source>
</evidence>
<evidence type="ECO:0000313" key="13">
    <source>
        <dbReference type="Proteomes" id="UP000693981"/>
    </source>
</evidence>
<dbReference type="InterPro" id="IPR002659">
    <property type="entry name" value="Glyco_trans_31"/>
</dbReference>
<evidence type="ECO:0000313" key="12">
    <source>
        <dbReference type="EMBL" id="KAG7395285.1"/>
    </source>
</evidence>
<dbReference type="GO" id="GO:0000139">
    <property type="term" value="C:Golgi membrane"/>
    <property type="evidence" value="ECO:0007669"/>
    <property type="project" value="UniProtKB-SubCell"/>
</dbReference>
<dbReference type="AlphaFoldDB" id="A0A8T1WPC4"/>
<evidence type="ECO:0000256" key="4">
    <source>
        <dbReference type="ARBA" id="ARBA00022679"/>
    </source>
</evidence>
<keyword evidence="9" id="KW-0472">Membrane</keyword>
<organism evidence="12 13">
    <name type="scientific">Phytophthora boehmeriae</name>
    <dbReference type="NCBI Taxonomy" id="109152"/>
    <lineage>
        <taxon>Eukaryota</taxon>
        <taxon>Sar</taxon>
        <taxon>Stramenopiles</taxon>
        <taxon>Oomycota</taxon>
        <taxon>Peronosporomycetes</taxon>
        <taxon>Peronosporales</taxon>
        <taxon>Peronosporaceae</taxon>
        <taxon>Phytophthora</taxon>
    </lineage>
</organism>
<accession>A0A8T1WPC4</accession>
<evidence type="ECO:0000256" key="11">
    <source>
        <dbReference type="SAM" id="SignalP"/>
    </source>
</evidence>
<sequence>MLPRCIAVLATLWQCAAGEISSLSRDYDDDPLQSLRIVAPSDGAITTLPVVVRLGLQVTSLEAFEARYEDMHVCVELNGVWKSCKSPPVFDNLVEGNYTARVFISNAEGTVRYHDTAGMSFAVLSPNSFKAHATTLLERAQQEQQFPKDVALVHWAESQQQAVAVQPQASSATDPFLLIGIKTAVVASFPRRQAIRETWANPHFLPRGVKVLFLGCEPNLMGLHSDQDRHRIVRAVTKERAVYGDLLTEELECTDSYEQLSDKVRSFMRFAAVEFPGTRYVMLADDDIYLRVDKLVAYLRNEAPRERAYFGEVWGVKYVHKQKPIRSPESKYYLPQAQYPLSTLLPYASGPHYIVSMDCVRFIAKNYQRLRSLNGLEDVSTGMWLLQLQVHPVHVSEFGSIRESAACDDNFVSFADLSTLGIRSVHQNLLNSFNFCRNFHPVTWQRSTNVLPTAFEMLQSTDEDHTSTAQRQ</sequence>
<evidence type="ECO:0000256" key="6">
    <source>
        <dbReference type="ARBA" id="ARBA00022968"/>
    </source>
</evidence>
<proteinExistence type="inferred from homology"/>
<keyword evidence="3 10" id="KW-0328">Glycosyltransferase</keyword>